<proteinExistence type="inferred from homology"/>
<dbReference type="Gene3D" id="1.10.10.10">
    <property type="entry name" value="Winged helix-like DNA-binding domain superfamily/Winged helix DNA-binding domain"/>
    <property type="match status" value="1"/>
</dbReference>
<dbReference type="Pfam" id="PF03466">
    <property type="entry name" value="LysR_substrate"/>
    <property type="match status" value="1"/>
</dbReference>
<evidence type="ECO:0000256" key="1">
    <source>
        <dbReference type="ARBA" id="ARBA00009437"/>
    </source>
</evidence>
<keyword evidence="4" id="KW-0804">Transcription</keyword>
<dbReference type="SUPFAM" id="SSF46785">
    <property type="entry name" value="Winged helix' DNA-binding domain"/>
    <property type="match status" value="1"/>
</dbReference>
<evidence type="ECO:0000256" key="3">
    <source>
        <dbReference type="ARBA" id="ARBA00023125"/>
    </source>
</evidence>
<dbReference type="InterPro" id="IPR058163">
    <property type="entry name" value="LysR-type_TF_proteobact-type"/>
</dbReference>
<name>A0ABZ0QL14_9VIBR</name>
<evidence type="ECO:0000313" key="7">
    <source>
        <dbReference type="Proteomes" id="UP001304071"/>
    </source>
</evidence>
<dbReference type="InterPro" id="IPR036390">
    <property type="entry name" value="WH_DNA-bd_sf"/>
</dbReference>
<evidence type="ECO:0000256" key="4">
    <source>
        <dbReference type="ARBA" id="ARBA00023163"/>
    </source>
</evidence>
<dbReference type="InterPro" id="IPR000847">
    <property type="entry name" value="LysR_HTH_N"/>
</dbReference>
<dbReference type="SUPFAM" id="SSF53850">
    <property type="entry name" value="Periplasmic binding protein-like II"/>
    <property type="match status" value="1"/>
</dbReference>
<dbReference type="PANTHER" id="PTHR30537">
    <property type="entry name" value="HTH-TYPE TRANSCRIPTIONAL REGULATOR"/>
    <property type="match status" value="1"/>
</dbReference>
<dbReference type="PANTHER" id="PTHR30537:SF68">
    <property type="entry name" value="TRANSCRIPTIONAL REGULATOR-RELATED"/>
    <property type="match status" value="1"/>
</dbReference>
<sequence>MNSIYGNIDDLYLFFCVVEEGSLQKASAKLHLPISTMSRRLSLLEQRLGFRLLEKRGRELVATESGDITFSSLQSVMEHLEYAFDDIQTQTQLVSGTIRLALPNNFYRTFVAEVVEQFIETYPLVNIELMLSQDLSSPASDRDLAMTFDLSGMEGMVARPLFSSLHQFYTSQAYLDRYGPIETVKQLADADWILTDRHSDITVYQGEHVVEVIKVKPKLVINDINAVTRAVEKGMGVASLPVRKLAKHLELLPIMEQFHRGTRQSYLVYRARKYQPKALSLFIDALISAARTIEDETPIIDGETSNSSS</sequence>
<dbReference type="RefSeq" id="WP_261897144.1">
    <property type="nucleotide sequence ID" value="NZ_AP024896.1"/>
</dbReference>
<feature type="domain" description="HTH lysR-type" evidence="5">
    <location>
        <begin position="7"/>
        <end position="63"/>
    </location>
</feature>
<dbReference type="InterPro" id="IPR036388">
    <property type="entry name" value="WH-like_DNA-bd_sf"/>
</dbReference>
<dbReference type="PROSITE" id="PS50931">
    <property type="entry name" value="HTH_LYSR"/>
    <property type="match status" value="1"/>
</dbReference>
<organism evidence="6 7">
    <name type="scientific">Vibrio porteresiae DSM 19223</name>
    <dbReference type="NCBI Taxonomy" id="1123496"/>
    <lineage>
        <taxon>Bacteria</taxon>
        <taxon>Pseudomonadati</taxon>
        <taxon>Pseudomonadota</taxon>
        <taxon>Gammaproteobacteria</taxon>
        <taxon>Vibrionales</taxon>
        <taxon>Vibrionaceae</taxon>
        <taxon>Vibrio</taxon>
    </lineage>
</organism>
<keyword evidence="7" id="KW-1185">Reference proteome</keyword>
<dbReference type="EMBL" id="CP138204">
    <property type="protein sequence ID" value="WPC76746.1"/>
    <property type="molecule type" value="Genomic_DNA"/>
</dbReference>
<keyword evidence="2" id="KW-0805">Transcription regulation</keyword>
<gene>
    <name evidence="6" type="ORF">R8Z52_19655</name>
</gene>
<dbReference type="Gene3D" id="3.40.190.290">
    <property type="match status" value="1"/>
</dbReference>
<evidence type="ECO:0000313" key="6">
    <source>
        <dbReference type="EMBL" id="WPC76746.1"/>
    </source>
</evidence>
<dbReference type="Proteomes" id="UP001304071">
    <property type="component" value="Chromosome 2"/>
</dbReference>
<keyword evidence="3" id="KW-0238">DNA-binding</keyword>
<dbReference type="Pfam" id="PF00126">
    <property type="entry name" value="HTH_1"/>
    <property type="match status" value="1"/>
</dbReference>
<comment type="similarity">
    <text evidence="1">Belongs to the LysR transcriptional regulatory family.</text>
</comment>
<reference evidence="6 7" key="1">
    <citation type="submission" date="2023-11" db="EMBL/GenBank/DDBJ databases">
        <title>Plant-associative lifestyle of Vibrio porteresiae and its evolutionary dynamics.</title>
        <authorList>
            <person name="Rameshkumar N."/>
            <person name="Kirti K."/>
        </authorList>
    </citation>
    <scope>NUCLEOTIDE SEQUENCE [LARGE SCALE GENOMIC DNA]</scope>
    <source>
        <strain evidence="6 7">MSSRF30</strain>
    </source>
</reference>
<accession>A0ABZ0QL14</accession>
<dbReference type="InterPro" id="IPR005119">
    <property type="entry name" value="LysR_subst-bd"/>
</dbReference>
<protein>
    <submittedName>
        <fullName evidence="6">LysR family transcriptional regulator</fullName>
    </submittedName>
</protein>
<evidence type="ECO:0000259" key="5">
    <source>
        <dbReference type="PROSITE" id="PS50931"/>
    </source>
</evidence>
<evidence type="ECO:0000256" key="2">
    <source>
        <dbReference type="ARBA" id="ARBA00023015"/>
    </source>
</evidence>